<name>A0A1G5W0B7_9EURY</name>
<keyword evidence="2" id="KW-1185">Reference proteome</keyword>
<dbReference type="EMBL" id="FMXB01000006">
    <property type="protein sequence ID" value="SDA51394.1"/>
    <property type="molecule type" value="Genomic_DNA"/>
</dbReference>
<sequence length="294" mass="33343">MIIPNEYYGFHEGNATEYAIDPVDAIIEICSYENTCWNRRNLYSYDYKLHDTPDGQKYGVDIYATDDNGLNVGLNTSKIVTYVYWNDDFHPASTIPQNPNKLYLGTHIFEKQPADSVFKVVNSSSNVLVNTETSVHYRINNIDDEMSVVFVLDDDVEFIDAEVSQGDYHYDSSQNILYWNLSASNGFNDIILNVKPKAKGIYNIRSYVQGTDDEINVTSYATDYGVILTSENVTTYKTYYKSLEVYLTDGSIPLIGEKVFIMIDGTTYEREVTPKGYAALSIMLQPGEYDAIIS</sequence>
<evidence type="ECO:0000313" key="2">
    <source>
        <dbReference type="Proteomes" id="UP000323439"/>
    </source>
</evidence>
<protein>
    <recommendedName>
        <fullName evidence="3">Adhesin-like protein</fullName>
    </recommendedName>
</protein>
<proteinExistence type="predicted"/>
<dbReference type="AlphaFoldDB" id="A0A1G5W0B7"/>
<evidence type="ECO:0000313" key="1">
    <source>
        <dbReference type="EMBL" id="SDA51394.1"/>
    </source>
</evidence>
<dbReference type="SUPFAM" id="SSF49447">
    <property type="entry name" value="Second domain of Mu2 adaptin subunit (ap50) of ap2 adaptor"/>
    <property type="match status" value="1"/>
</dbReference>
<organism evidence="1 2">
    <name type="scientific">Methanobrevibacter millerae</name>
    <dbReference type="NCBI Taxonomy" id="230361"/>
    <lineage>
        <taxon>Archaea</taxon>
        <taxon>Methanobacteriati</taxon>
        <taxon>Methanobacteriota</taxon>
        <taxon>Methanomada group</taxon>
        <taxon>Methanobacteria</taxon>
        <taxon>Methanobacteriales</taxon>
        <taxon>Methanobacteriaceae</taxon>
        <taxon>Methanobrevibacter</taxon>
    </lineage>
</organism>
<dbReference type="RefSeq" id="WP_149731634.1">
    <property type="nucleotide sequence ID" value="NZ_FMXB01000006.1"/>
</dbReference>
<reference evidence="1 2" key="1">
    <citation type="submission" date="2016-10" db="EMBL/GenBank/DDBJ databases">
        <authorList>
            <person name="Varghese N."/>
            <person name="Submissions S."/>
        </authorList>
    </citation>
    <scope>NUCLEOTIDE SEQUENCE [LARGE SCALE GENOMIC DNA]</scope>
    <source>
        <strain evidence="1 2">DSM 16643</strain>
    </source>
</reference>
<accession>A0A1G5W0B7</accession>
<gene>
    <name evidence="1" type="ORF">SAMN02910315_01064</name>
</gene>
<dbReference type="InterPro" id="IPR036168">
    <property type="entry name" value="AP2_Mu_C_sf"/>
</dbReference>
<evidence type="ECO:0008006" key="3">
    <source>
        <dbReference type="Google" id="ProtNLM"/>
    </source>
</evidence>
<dbReference type="Proteomes" id="UP000323439">
    <property type="component" value="Unassembled WGS sequence"/>
</dbReference>